<evidence type="ECO:0000313" key="1">
    <source>
        <dbReference type="EMBL" id="CAG8833473.1"/>
    </source>
</evidence>
<protein>
    <submittedName>
        <fullName evidence="1">6374_t:CDS:1</fullName>
    </submittedName>
</protein>
<dbReference type="EMBL" id="CAJVQA010071005">
    <property type="protein sequence ID" value="CAG8833473.1"/>
    <property type="molecule type" value="Genomic_DNA"/>
</dbReference>
<dbReference type="Proteomes" id="UP000789759">
    <property type="component" value="Unassembled WGS sequence"/>
</dbReference>
<feature type="non-terminal residue" evidence="1">
    <location>
        <position position="154"/>
    </location>
</feature>
<evidence type="ECO:0000313" key="2">
    <source>
        <dbReference type="Proteomes" id="UP000789759"/>
    </source>
</evidence>
<comment type="caution">
    <text evidence="1">The sequence shown here is derived from an EMBL/GenBank/DDBJ whole genome shotgun (WGS) entry which is preliminary data.</text>
</comment>
<sequence length="154" mass="17886">VNLDDFLLPEEIEDTINPILILESEIEDTTDLISALEPKIENFEDSITILLTDVSQTIQPMTKSLTNPFIGRTWKTQVDKMLTQLATQGRTRKDLNQKIQMYYYLGKLLNQHADPAMIKAFIERKQGKRKAKDTWCSAYRTYELFRICPKEVIS</sequence>
<gene>
    <name evidence="1" type="ORF">CPELLU_LOCUS20981</name>
</gene>
<reference evidence="1" key="1">
    <citation type="submission" date="2021-06" db="EMBL/GenBank/DDBJ databases">
        <authorList>
            <person name="Kallberg Y."/>
            <person name="Tangrot J."/>
            <person name="Rosling A."/>
        </authorList>
    </citation>
    <scope>NUCLEOTIDE SEQUENCE</scope>
    <source>
        <strain evidence="1">FL966</strain>
    </source>
</reference>
<feature type="non-terminal residue" evidence="1">
    <location>
        <position position="1"/>
    </location>
</feature>
<accession>A0A9N9KIC3</accession>
<name>A0A9N9KIC3_9GLOM</name>
<organism evidence="1 2">
    <name type="scientific">Cetraspora pellucida</name>
    <dbReference type="NCBI Taxonomy" id="1433469"/>
    <lineage>
        <taxon>Eukaryota</taxon>
        <taxon>Fungi</taxon>
        <taxon>Fungi incertae sedis</taxon>
        <taxon>Mucoromycota</taxon>
        <taxon>Glomeromycotina</taxon>
        <taxon>Glomeromycetes</taxon>
        <taxon>Diversisporales</taxon>
        <taxon>Gigasporaceae</taxon>
        <taxon>Cetraspora</taxon>
    </lineage>
</organism>
<proteinExistence type="predicted"/>
<keyword evidence="2" id="KW-1185">Reference proteome</keyword>
<dbReference type="AlphaFoldDB" id="A0A9N9KIC3"/>